<reference evidence="2" key="1">
    <citation type="submission" date="2021-02" db="EMBL/GenBank/DDBJ databases">
        <authorList>
            <person name="Dougan E. K."/>
            <person name="Rhodes N."/>
            <person name="Thang M."/>
            <person name="Chan C."/>
        </authorList>
    </citation>
    <scope>NUCLEOTIDE SEQUENCE</scope>
</reference>
<keyword evidence="3" id="KW-1185">Reference proteome</keyword>
<protein>
    <submittedName>
        <fullName evidence="2">Uncharacterized protein</fullName>
    </submittedName>
</protein>
<feature type="compositionally biased region" description="Low complexity" evidence="1">
    <location>
        <begin position="31"/>
        <end position="43"/>
    </location>
</feature>
<proteinExistence type="predicted"/>
<name>A0A813C4F6_9DINO</name>
<feature type="non-terminal residue" evidence="2">
    <location>
        <position position="1"/>
    </location>
</feature>
<dbReference type="Gene3D" id="1.20.940.10">
    <property type="entry name" value="Functional domain of the splicing factor Prp18"/>
    <property type="match status" value="1"/>
</dbReference>
<evidence type="ECO:0000256" key="1">
    <source>
        <dbReference type="SAM" id="MobiDB-lite"/>
    </source>
</evidence>
<dbReference type="EMBL" id="CAJNJA010085319">
    <property type="protein sequence ID" value="CAE7938032.1"/>
    <property type="molecule type" value="Genomic_DNA"/>
</dbReference>
<comment type="caution">
    <text evidence="2">The sequence shown here is derived from an EMBL/GenBank/DDBJ whole genome shotgun (WGS) entry which is preliminary data.</text>
</comment>
<organism evidence="2 3">
    <name type="scientific">Symbiodinium necroappetens</name>
    <dbReference type="NCBI Taxonomy" id="1628268"/>
    <lineage>
        <taxon>Eukaryota</taxon>
        <taxon>Sar</taxon>
        <taxon>Alveolata</taxon>
        <taxon>Dinophyceae</taxon>
        <taxon>Suessiales</taxon>
        <taxon>Symbiodiniaceae</taxon>
        <taxon>Symbiodinium</taxon>
    </lineage>
</organism>
<sequence length="217" mass="23917">MAFFSFDSFSTKKKRKKTPSDSESSEEPAPKKAAAPKAGSSQPTPGDATTEEVLSLTASAGHRETVGELLAASEDLKTTAELIRRYILVVHRAWKRGQGTQGAAEAVPDLSSLQPLVDLASAKALDEKEEDHMRNCCLQSLRGEHLLAQKSYLDLIHGSKTWVTGGLLYISSDEPKGNERMWGQKWRKIEDKGSLLDNAATQKALQSFKRLLSYREK</sequence>
<dbReference type="Proteomes" id="UP000601435">
    <property type="component" value="Unassembled WGS sequence"/>
</dbReference>
<dbReference type="SUPFAM" id="SSF47938">
    <property type="entry name" value="Functional domain of the splicing factor Prp18"/>
    <property type="match status" value="1"/>
</dbReference>
<feature type="region of interest" description="Disordered" evidence="1">
    <location>
        <begin position="1"/>
        <end position="50"/>
    </location>
</feature>
<gene>
    <name evidence="2" type="ORF">SNEC2469_LOCUS32995</name>
</gene>
<dbReference type="AlphaFoldDB" id="A0A813C4F6"/>
<evidence type="ECO:0000313" key="2">
    <source>
        <dbReference type="EMBL" id="CAE7938032.1"/>
    </source>
</evidence>
<accession>A0A813C4F6</accession>
<evidence type="ECO:0000313" key="3">
    <source>
        <dbReference type="Proteomes" id="UP000601435"/>
    </source>
</evidence>
<dbReference type="OrthoDB" id="429730at2759"/>